<evidence type="ECO:0000256" key="6">
    <source>
        <dbReference type="ARBA" id="ARBA00022692"/>
    </source>
</evidence>
<gene>
    <name evidence="20" type="primary">LOC101507918</name>
</gene>
<feature type="transmembrane region" description="Helical" evidence="15">
    <location>
        <begin position="109"/>
        <end position="128"/>
    </location>
</feature>
<evidence type="ECO:0000259" key="17">
    <source>
        <dbReference type="PROSITE" id="PS50042"/>
    </source>
</evidence>
<dbReference type="Gene3D" id="2.60.120.10">
    <property type="entry name" value="Jelly Rolls"/>
    <property type="match status" value="1"/>
</dbReference>
<dbReference type="FunFam" id="2.60.120.10:FF:000074">
    <property type="entry name" value="Potassium channel KAT2"/>
    <property type="match status" value="1"/>
</dbReference>
<dbReference type="SUPFAM" id="SSF51206">
    <property type="entry name" value="cAMP-binding domain-like"/>
    <property type="match status" value="1"/>
</dbReference>
<dbReference type="GeneID" id="101507918"/>
<comment type="domain">
    <text evidence="15">The segment S4 is probably the voltage-sensor and is characterized by a series of positively charged amino acids. The pore-forming region H5 is enclosed by the transmembrane segments S5 and S6 in the Shaker-type (1P/6TM) and contains the GYGD signature motif which seems to be involved in potassium selectivity.</text>
</comment>
<comment type="domain">
    <text evidence="15">The KHA domain (rich in hydrophobic and acidic residues) present in the C-terminal part is likely to be important for tetramerization.</text>
</comment>
<dbReference type="RefSeq" id="XP_004498651.1">
    <property type="nucleotide sequence ID" value="XM_004498594.3"/>
</dbReference>
<keyword evidence="7 15" id="KW-0631">Potassium channel</keyword>
<dbReference type="Pfam" id="PF00027">
    <property type="entry name" value="cNMP_binding"/>
    <property type="match status" value="1"/>
</dbReference>
<evidence type="ECO:0000256" key="9">
    <source>
        <dbReference type="ARBA" id="ARBA00022958"/>
    </source>
</evidence>
<keyword evidence="12 15" id="KW-0472">Membrane</keyword>
<keyword evidence="9 15" id="KW-0630">Potassium</keyword>
<dbReference type="AlphaFoldDB" id="A0A1S2Y4F7"/>
<comment type="subcellular location">
    <subcellularLocation>
        <location evidence="2">Cell membrane</location>
        <topology evidence="2">Peripheral membrane protein</topology>
        <orientation evidence="2">Cytoplasmic side</orientation>
    </subcellularLocation>
    <subcellularLocation>
        <location evidence="1 15">Membrane</location>
        <topology evidence="1 15">Multi-pass membrane protein</topology>
    </subcellularLocation>
</comment>
<evidence type="ECO:0000256" key="1">
    <source>
        <dbReference type="ARBA" id="ARBA00004141"/>
    </source>
</evidence>
<protein>
    <recommendedName>
        <fullName evidence="15">Potassium channel</fullName>
    </recommendedName>
</protein>
<dbReference type="Pfam" id="PF12796">
    <property type="entry name" value="Ank_2"/>
    <property type="match status" value="2"/>
</dbReference>
<evidence type="ECO:0000256" key="7">
    <source>
        <dbReference type="ARBA" id="ARBA00022826"/>
    </source>
</evidence>
<dbReference type="Gene3D" id="1.10.287.70">
    <property type="match status" value="1"/>
</dbReference>
<dbReference type="eggNOG" id="KOG0498">
    <property type="taxonomic scope" value="Eukaryota"/>
</dbReference>
<comment type="caution">
    <text evidence="15">Lacks conserved residue(s) required for the propagation of feature annotation.</text>
</comment>
<dbReference type="InterPro" id="IPR014710">
    <property type="entry name" value="RmlC-like_jellyroll"/>
</dbReference>
<evidence type="ECO:0000256" key="5">
    <source>
        <dbReference type="ARBA" id="ARBA00022538"/>
    </source>
</evidence>
<reference evidence="19" key="1">
    <citation type="journal article" date="2013" name="Nat. Biotechnol.">
        <title>Draft genome sequence of chickpea (Cicer arietinum) provides a resource for trait improvement.</title>
        <authorList>
            <person name="Varshney R.K."/>
            <person name="Song C."/>
            <person name="Saxena R.K."/>
            <person name="Azam S."/>
            <person name="Yu S."/>
            <person name="Sharpe A.G."/>
            <person name="Cannon S."/>
            <person name="Baek J."/>
            <person name="Rosen B.D."/>
            <person name="Tar'an B."/>
            <person name="Millan T."/>
            <person name="Zhang X."/>
            <person name="Ramsay L.D."/>
            <person name="Iwata A."/>
            <person name="Wang Y."/>
            <person name="Nelson W."/>
            <person name="Farmer A.D."/>
            <person name="Gaur P.M."/>
            <person name="Soderlund C."/>
            <person name="Penmetsa R.V."/>
            <person name="Xu C."/>
            <person name="Bharti A.K."/>
            <person name="He W."/>
            <person name="Winter P."/>
            <person name="Zhao S."/>
            <person name="Hane J.K."/>
            <person name="Carrasquilla-Garcia N."/>
            <person name="Condie J.A."/>
            <person name="Upadhyaya H.D."/>
            <person name="Luo M.C."/>
            <person name="Thudi M."/>
            <person name="Gowda C.L."/>
            <person name="Singh N.P."/>
            <person name="Lichtenzveig J."/>
            <person name="Gali K.K."/>
            <person name="Rubio J."/>
            <person name="Nadarajan N."/>
            <person name="Dolezel J."/>
            <person name="Bansal K.C."/>
            <person name="Xu X."/>
            <person name="Edwards D."/>
            <person name="Zhang G."/>
            <person name="Kahl G."/>
            <person name="Gil J."/>
            <person name="Singh K.B."/>
            <person name="Datta S.K."/>
            <person name="Jackson S.A."/>
            <person name="Wang J."/>
            <person name="Cook D.R."/>
        </authorList>
    </citation>
    <scope>NUCLEOTIDE SEQUENCE [LARGE SCALE GENOMIC DNA]</scope>
    <source>
        <strain evidence="19">cv. CDC Frontier</strain>
    </source>
</reference>
<feature type="transmembrane region" description="Helical" evidence="15">
    <location>
        <begin position="205"/>
        <end position="231"/>
    </location>
</feature>
<evidence type="ECO:0000256" key="8">
    <source>
        <dbReference type="ARBA" id="ARBA00022882"/>
    </source>
</evidence>
<keyword evidence="13 15" id="KW-0407">Ion channel</keyword>
<dbReference type="PANTHER" id="PTHR45743">
    <property type="entry name" value="POTASSIUM CHANNEL AKT1"/>
    <property type="match status" value="1"/>
</dbReference>
<keyword evidence="5 15" id="KW-0633">Potassium transport</keyword>
<dbReference type="GO" id="GO:0005886">
    <property type="term" value="C:plasma membrane"/>
    <property type="evidence" value="ECO:0007669"/>
    <property type="project" value="UniProtKB-SubCell"/>
</dbReference>
<dbReference type="OrthoDB" id="426293at2759"/>
<dbReference type="PROSITE" id="PS50088">
    <property type="entry name" value="ANK_REPEAT"/>
    <property type="match status" value="2"/>
</dbReference>
<feature type="transmembrane region" description="Helical" evidence="15">
    <location>
        <begin position="77"/>
        <end position="97"/>
    </location>
</feature>
<dbReference type="InterPro" id="IPR002110">
    <property type="entry name" value="Ankyrin_rpt"/>
</dbReference>
<dbReference type="GO" id="GO:0005249">
    <property type="term" value="F:voltage-gated potassium channel activity"/>
    <property type="evidence" value="ECO:0007669"/>
    <property type="project" value="UniProtKB-UniRule"/>
</dbReference>
<dbReference type="InterPro" id="IPR045319">
    <property type="entry name" value="KAT/AKT"/>
</dbReference>
<reference evidence="20" key="2">
    <citation type="submission" date="2025-08" db="UniProtKB">
        <authorList>
            <consortium name="RefSeq"/>
        </authorList>
    </citation>
    <scope>IDENTIFICATION</scope>
    <source>
        <tissue evidence="20">Etiolated seedlings</tissue>
    </source>
</reference>
<keyword evidence="19" id="KW-1185">Reference proteome</keyword>
<dbReference type="PRINTS" id="PR01415">
    <property type="entry name" value="ANKYRIN"/>
</dbReference>
<evidence type="ECO:0000256" key="14">
    <source>
        <dbReference type="PROSITE-ProRule" id="PRU00023"/>
    </source>
</evidence>
<keyword evidence="8 15" id="KW-0851">Voltage-gated channel</keyword>
<keyword evidence="6 15" id="KW-0812">Transmembrane</keyword>
<organism evidence="19 20">
    <name type="scientific">Cicer arietinum</name>
    <name type="common">Chickpea</name>
    <name type="synonym">Garbanzo</name>
    <dbReference type="NCBI Taxonomy" id="3827"/>
    <lineage>
        <taxon>Eukaryota</taxon>
        <taxon>Viridiplantae</taxon>
        <taxon>Streptophyta</taxon>
        <taxon>Embryophyta</taxon>
        <taxon>Tracheophyta</taxon>
        <taxon>Spermatophyta</taxon>
        <taxon>Magnoliopsida</taxon>
        <taxon>eudicotyledons</taxon>
        <taxon>Gunneridae</taxon>
        <taxon>Pentapetalae</taxon>
        <taxon>rosids</taxon>
        <taxon>fabids</taxon>
        <taxon>Fabales</taxon>
        <taxon>Fabaceae</taxon>
        <taxon>Papilionoideae</taxon>
        <taxon>50 kb inversion clade</taxon>
        <taxon>NPAAA clade</taxon>
        <taxon>Hologalegina</taxon>
        <taxon>IRL clade</taxon>
        <taxon>Cicereae</taxon>
        <taxon>Cicer</taxon>
    </lineage>
</organism>
<comment type="subunit">
    <text evidence="15">The potassium channel is composed of a homo- or heterotetrameric complex of pore-forming subunits.</text>
</comment>
<evidence type="ECO:0000256" key="16">
    <source>
        <dbReference type="SAM" id="MobiDB-lite"/>
    </source>
</evidence>
<evidence type="ECO:0000256" key="10">
    <source>
        <dbReference type="ARBA" id="ARBA00022989"/>
    </source>
</evidence>
<dbReference type="SMART" id="SM00248">
    <property type="entry name" value="ANK"/>
    <property type="match status" value="4"/>
</dbReference>
<dbReference type="SMART" id="SM00100">
    <property type="entry name" value="cNMP"/>
    <property type="match status" value="1"/>
</dbReference>
<dbReference type="PaxDb" id="3827-XP_004498651.1"/>
<feature type="transmembrane region" description="Helical" evidence="15">
    <location>
        <begin position="285"/>
        <end position="303"/>
    </location>
</feature>
<dbReference type="Gene3D" id="1.25.40.20">
    <property type="entry name" value="Ankyrin repeat-containing domain"/>
    <property type="match status" value="1"/>
</dbReference>
<dbReference type="InterPro" id="IPR000595">
    <property type="entry name" value="cNMP-bd_dom"/>
</dbReference>
<feature type="repeat" description="ANK" evidence="14">
    <location>
        <begin position="568"/>
        <end position="600"/>
    </location>
</feature>
<dbReference type="InterPro" id="IPR036770">
    <property type="entry name" value="Ankyrin_rpt-contain_sf"/>
</dbReference>
<evidence type="ECO:0000313" key="20">
    <source>
        <dbReference type="RefSeq" id="XP_004498651.1"/>
    </source>
</evidence>
<dbReference type="InterPro" id="IPR003938">
    <property type="entry name" value="K_chnl_volt-dep_EAG/ELK/ERG"/>
</dbReference>
<dbReference type="PRINTS" id="PR01463">
    <property type="entry name" value="EAGCHANLFMLY"/>
</dbReference>
<dbReference type="SUPFAM" id="SSF48403">
    <property type="entry name" value="Ankyrin repeat"/>
    <property type="match status" value="1"/>
</dbReference>
<evidence type="ECO:0000256" key="11">
    <source>
        <dbReference type="ARBA" id="ARBA00023065"/>
    </source>
</evidence>
<evidence type="ECO:0000256" key="13">
    <source>
        <dbReference type="ARBA" id="ARBA00023303"/>
    </source>
</evidence>
<dbReference type="SUPFAM" id="SSF81324">
    <property type="entry name" value="Voltage-gated potassium channels"/>
    <property type="match status" value="1"/>
</dbReference>
<evidence type="ECO:0000313" key="19">
    <source>
        <dbReference type="Proteomes" id="UP000087171"/>
    </source>
</evidence>
<dbReference type="InterPro" id="IPR005821">
    <property type="entry name" value="Ion_trans_dom"/>
</dbReference>
<keyword evidence="4 15" id="KW-0813">Transport</keyword>
<dbReference type="Proteomes" id="UP000087171">
    <property type="component" value="Chromosome Ca4"/>
</dbReference>
<dbReference type="FunFam" id="1.10.287.70:FF:000123">
    <property type="entry name" value="Potassium channel KAT3"/>
    <property type="match status" value="1"/>
</dbReference>
<dbReference type="PROSITE" id="PS50042">
    <property type="entry name" value="CNMP_BINDING_3"/>
    <property type="match status" value="1"/>
</dbReference>
<dbReference type="PROSITE" id="PS50297">
    <property type="entry name" value="ANK_REP_REGION"/>
    <property type="match status" value="2"/>
</dbReference>
<dbReference type="Pfam" id="PF11834">
    <property type="entry name" value="KHA"/>
    <property type="match status" value="1"/>
</dbReference>
<dbReference type="GO" id="GO:0034702">
    <property type="term" value="C:monoatomic ion channel complex"/>
    <property type="evidence" value="ECO:0007669"/>
    <property type="project" value="UniProtKB-KW"/>
</dbReference>
<comment type="similarity">
    <text evidence="3 15">Belongs to the potassium channel family. Plant (TC 1.A.1.4) subfamily.</text>
</comment>
<dbReference type="PANTHER" id="PTHR45743:SF22">
    <property type="entry name" value="POTASSIUM CHANNEL"/>
    <property type="match status" value="1"/>
</dbReference>
<dbReference type="CDD" id="cd00038">
    <property type="entry name" value="CAP_ED"/>
    <property type="match status" value="1"/>
</dbReference>
<evidence type="ECO:0000256" key="12">
    <source>
        <dbReference type="ARBA" id="ARBA00023136"/>
    </source>
</evidence>
<evidence type="ECO:0000256" key="4">
    <source>
        <dbReference type="ARBA" id="ARBA00022448"/>
    </source>
</evidence>
<evidence type="ECO:0000256" key="3">
    <source>
        <dbReference type="ARBA" id="ARBA00007929"/>
    </source>
</evidence>
<keyword evidence="11 15" id="KW-0406">Ion transport</keyword>
<dbReference type="STRING" id="3827.A0A1S2Y4F7"/>
<sequence>MMKMFGLMSRGRHNENDIDNDNDNENQNKEEAGTSQYSLTGIILPSLGATNSIGGSRKHLRGHIISPNNYTYRQWCSFLMIWVLYTAWVCPFEFGFLEKSKGALAIVDNIVNTLFLVDIIITFFVAYIDKSSCLLVDVPSKIATRYLSSWFILDMVSVIPYELIHAVLPSPFNAYGLLTIFRLWRLRRAGELFSRLEKDRKFNYFTVRCIKLICVTLFSVHVAACFFYFLAKSHGHKKVTWLSLVSNGDSLSLWDGYVTSIYWAIVTLSSVGYGDLHPINVGEMIFDIFYMLFNFGLTAYLIGNMTNLVVHWTDKTKRYRDTVQAASNFAHRNRLPVRLQEQIFAHFHMKYITNLEGLEQQEIIDSLPKAIQSSIAHYRFFEHIKKVYLFRGVSDDLLFQLVTEVKAEFFPPKEEVILQNETPTDFYILVNGAADIIFHRDGVDKVLDETFTDRVFGEIGVLCYRPQLYTVRTKRLSQTLRLSRTTFLNLVHNNVGDGTIIMNNFLQHLQKSNDSTMVGVMTDIETMLAKGKMDLPISLIFAASKSDDILLHQLLKKGSDPNEIDSKTGKTPLHIAASKGNDHCVVLLLEFGADPNIQDSNGIIPLWESIMGKHELVTKLLMDNGGDISSADVGRLACYAVEKNEIKLLKSIVECGGDVNKPTNKGTTALHAAVCDGNVEMVKFLLEQGADIDKQDDFGWTPRAYAEHQCHEEIQNIFKKLGNEDNLSYVIPPMPNKNNNGGGFIGKCPSEPSMVAMPQGSGNLPPNQELTWLDTHKRRRSNPFHNSLFGMLSAATRGKDKIESSTSQSSFTTSTSMSELPIRVMLSCQGKDEHAKKLVFLPNSLQELLHLGAKKFDFSPTKILTEDGAEVEDISLIREGDTLILALD</sequence>
<dbReference type="KEGG" id="cam:101507918"/>
<evidence type="ECO:0000256" key="15">
    <source>
        <dbReference type="RuleBase" id="RU369015"/>
    </source>
</evidence>
<keyword evidence="10 15" id="KW-1133">Transmembrane helix</keyword>
<proteinExistence type="inferred from homology"/>
<evidence type="ECO:0000259" key="18">
    <source>
        <dbReference type="PROSITE" id="PS51490"/>
    </source>
</evidence>
<dbReference type="InterPro" id="IPR021789">
    <property type="entry name" value="KHA_dom"/>
</dbReference>
<feature type="domain" description="KHA" evidence="18">
    <location>
        <begin position="823"/>
        <end position="888"/>
    </location>
</feature>
<name>A0A1S2Y4F7_CICAR</name>
<evidence type="ECO:0000256" key="2">
    <source>
        <dbReference type="ARBA" id="ARBA00004413"/>
    </source>
</evidence>
<feature type="repeat" description="ANK" evidence="14">
    <location>
        <begin position="665"/>
        <end position="697"/>
    </location>
</feature>
<dbReference type="InterPro" id="IPR018490">
    <property type="entry name" value="cNMP-bd_dom_sf"/>
</dbReference>
<accession>A0A1S2Y4F7</accession>
<dbReference type="PROSITE" id="PS51490">
    <property type="entry name" value="KHA"/>
    <property type="match status" value="1"/>
</dbReference>
<dbReference type="Pfam" id="PF00520">
    <property type="entry name" value="Ion_trans"/>
    <property type="match status" value="1"/>
</dbReference>
<feature type="transmembrane region" description="Helical" evidence="15">
    <location>
        <begin position="251"/>
        <end position="273"/>
    </location>
</feature>
<comment type="function">
    <text evidence="15">Potassium channel.</text>
</comment>
<feature type="region of interest" description="Disordered" evidence="16">
    <location>
        <begin position="1"/>
        <end position="29"/>
    </location>
</feature>
<keyword evidence="14" id="KW-0040">ANK repeat</keyword>
<feature type="domain" description="Cyclic nucleotide-binding" evidence="17">
    <location>
        <begin position="389"/>
        <end position="508"/>
    </location>
</feature>